<keyword evidence="5 7" id="KW-0472">Membrane</keyword>
<keyword evidence="3 7" id="KW-0812">Transmembrane</keyword>
<dbReference type="InterPro" id="IPR036259">
    <property type="entry name" value="MFS_trans_sf"/>
</dbReference>
<keyword evidence="10" id="KW-1185">Reference proteome</keyword>
<dbReference type="InterPro" id="IPR020846">
    <property type="entry name" value="MFS_dom"/>
</dbReference>
<feature type="domain" description="Major facilitator superfamily (MFS) profile" evidence="8">
    <location>
        <begin position="70"/>
        <end position="482"/>
    </location>
</feature>
<organism evidence="9 10">
    <name type="scientific">Dimargaris cristalligena</name>
    <dbReference type="NCBI Taxonomy" id="215637"/>
    <lineage>
        <taxon>Eukaryota</taxon>
        <taxon>Fungi</taxon>
        <taxon>Fungi incertae sedis</taxon>
        <taxon>Zoopagomycota</taxon>
        <taxon>Kickxellomycotina</taxon>
        <taxon>Dimargaritomycetes</taxon>
        <taxon>Dimargaritales</taxon>
        <taxon>Dimargaritaceae</taxon>
        <taxon>Dimargaris</taxon>
    </lineage>
</organism>
<dbReference type="EMBL" id="ML002870">
    <property type="protein sequence ID" value="RKP35439.1"/>
    <property type="molecule type" value="Genomic_DNA"/>
</dbReference>
<name>A0A4V1J4G1_9FUNG</name>
<feature type="transmembrane region" description="Helical" evidence="7">
    <location>
        <begin position="68"/>
        <end position="86"/>
    </location>
</feature>
<gene>
    <name evidence="9" type="ORF">BJ085DRAFT_34736</name>
</gene>
<reference evidence="10" key="1">
    <citation type="journal article" date="2018" name="Nat. Microbiol.">
        <title>Leveraging single-cell genomics to expand the fungal tree of life.</title>
        <authorList>
            <person name="Ahrendt S.R."/>
            <person name="Quandt C.A."/>
            <person name="Ciobanu D."/>
            <person name="Clum A."/>
            <person name="Salamov A."/>
            <person name="Andreopoulos B."/>
            <person name="Cheng J.F."/>
            <person name="Woyke T."/>
            <person name="Pelin A."/>
            <person name="Henrissat B."/>
            <person name="Reynolds N.K."/>
            <person name="Benny G.L."/>
            <person name="Smith M.E."/>
            <person name="James T.Y."/>
            <person name="Grigoriev I.V."/>
        </authorList>
    </citation>
    <scope>NUCLEOTIDE SEQUENCE [LARGE SCALE GENOMIC DNA]</scope>
    <source>
        <strain evidence="10">RSA 468</strain>
    </source>
</reference>
<evidence type="ECO:0000256" key="1">
    <source>
        <dbReference type="ARBA" id="ARBA00004141"/>
    </source>
</evidence>
<evidence type="ECO:0000313" key="9">
    <source>
        <dbReference type="EMBL" id="RKP35439.1"/>
    </source>
</evidence>
<proteinExistence type="predicted"/>
<feature type="transmembrane region" description="Helical" evidence="7">
    <location>
        <begin position="301"/>
        <end position="321"/>
    </location>
</feature>
<protein>
    <submittedName>
        <fullName evidence="9">Major facilitator superfamily domain-containing protein</fullName>
    </submittedName>
</protein>
<keyword evidence="2" id="KW-0813">Transport</keyword>
<dbReference type="FunFam" id="1.20.1250.20:FF:000018">
    <property type="entry name" value="MFS transporter permease"/>
    <property type="match status" value="1"/>
</dbReference>
<keyword evidence="4 7" id="KW-1133">Transmembrane helix</keyword>
<dbReference type="GO" id="GO:0016020">
    <property type="term" value="C:membrane"/>
    <property type="evidence" value="ECO:0007669"/>
    <property type="project" value="UniProtKB-SubCell"/>
</dbReference>
<feature type="transmembrane region" description="Helical" evidence="7">
    <location>
        <begin position="162"/>
        <end position="184"/>
    </location>
</feature>
<dbReference type="InterPro" id="IPR011701">
    <property type="entry name" value="MFS"/>
</dbReference>
<evidence type="ECO:0000256" key="3">
    <source>
        <dbReference type="ARBA" id="ARBA00022692"/>
    </source>
</evidence>
<dbReference type="FunFam" id="1.20.1250.20:FF:000013">
    <property type="entry name" value="MFS general substrate transporter"/>
    <property type="match status" value="1"/>
</dbReference>
<feature type="transmembrane region" description="Helical" evidence="7">
    <location>
        <begin position="137"/>
        <end position="156"/>
    </location>
</feature>
<feature type="transmembrane region" description="Helical" evidence="7">
    <location>
        <begin position="364"/>
        <end position="385"/>
    </location>
</feature>
<feature type="transmembrane region" description="Helical" evidence="7">
    <location>
        <begin position="424"/>
        <end position="444"/>
    </location>
</feature>
<dbReference type="SUPFAM" id="SSF103473">
    <property type="entry name" value="MFS general substrate transporter"/>
    <property type="match status" value="1"/>
</dbReference>
<dbReference type="PANTHER" id="PTHR43791:SF36">
    <property type="entry name" value="TRANSPORTER, PUTATIVE (AFU_ORTHOLOGUE AFUA_6G08340)-RELATED"/>
    <property type="match status" value="1"/>
</dbReference>
<feature type="transmembrane region" description="Helical" evidence="7">
    <location>
        <begin position="456"/>
        <end position="478"/>
    </location>
</feature>
<evidence type="ECO:0000256" key="6">
    <source>
        <dbReference type="SAM" id="MobiDB-lite"/>
    </source>
</evidence>
<dbReference type="PROSITE" id="PS50850">
    <property type="entry name" value="MFS"/>
    <property type="match status" value="1"/>
</dbReference>
<feature type="transmembrane region" description="Helical" evidence="7">
    <location>
        <begin position="196"/>
        <end position="217"/>
    </location>
</feature>
<evidence type="ECO:0000259" key="8">
    <source>
        <dbReference type="PROSITE" id="PS50850"/>
    </source>
</evidence>
<evidence type="ECO:0000313" key="10">
    <source>
        <dbReference type="Proteomes" id="UP000268162"/>
    </source>
</evidence>
<dbReference type="GO" id="GO:0022857">
    <property type="term" value="F:transmembrane transporter activity"/>
    <property type="evidence" value="ECO:0007669"/>
    <property type="project" value="InterPro"/>
</dbReference>
<feature type="transmembrane region" description="Helical" evidence="7">
    <location>
        <begin position="333"/>
        <end position="352"/>
    </location>
</feature>
<dbReference type="STRING" id="215637.A0A4V1J4G1"/>
<sequence>MSINEPPSSSLGSGLGDQPSWRPSSSLPRKASSGKLGDLTRTDECDMDTDDSELSALEHRQFIRKLDWHLIPFFGLVYLFCTLDRINIGNARLFTLEQDMNLSPSQFSWCLSIFFVGYILFELPSNLALRRFGPSIWLGRIGVMWGGITMCTAAVTSFTGFFILRFFFGVAEAGLFPGIIFYLTHWYTRQEISIRIAFFYISAALSSTMGGLLAFAIGHMDHTANLRAWQWLFLLEGIPSVILGVLTWFVIPDGPLTAHRWLTPREREYAVKRLARDCTDISDSKFEWSQFKAAITDYKTWFYMIMFLGFLNPLYAMSLFQPTVIRDLGFSSWQAQLLTIPPSIINATWTVLCSYHSNRTGERAFHIAIPALLGATGYVLLAVLTSGPGRYAVICTLLSMYNASLPPTLGWLTNNLVGSTKSATATALVISFGNLSGIISGQFYRADEAPRYVRSHLLNMAFLVMVAIAALTLKWLLYRENARIDRVMGIKPTIKTLPILPSAESATPIEAGTDLETNYQAVPYQEMAVGTLTPEQQRQLPQAIIDYPNFRYTL</sequence>
<dbReference type="Pfam" id="PF07690">
    <property type="entry name" value="MFS_1"/>
    <property type="match status" value="1"/>
</dbReference>
<comment type="subcellular location">
    <subcellularLocation>
        <location evidence="1">Membrane</location>
        <topology evidence="1">Multi-pass membrane protein</topology>
    </subcellularLocation>
</comment>
<evidence type="ECO:0000256" key="5">
    <source>
        <dbReference type="ARBA" id="ARBA00023136"/>
    </source>
</evidence>
<feature type="transmembrane region" description="Helical" evidence="7">
    <location>
        <begin position="391"/>
        <end position="412"/>
    </location>
</feature>
<feature type="region of interest" description="Disordered" evidence="6">
    <location>
        <begin position="1"/>
        <end position="44"/>
    </location>
</feature>
<evidence type="ECO:0000256" key="2">
    <source>
        <dbReference type="ARBA" id="ARBA00022448"/>
    </source>
</evidence>
<dbReference type="AlphaFoldDB" id="A0A4V1J4G1"/>
<feature type="transmembrane region" description="Helical" evidence="7">
    <location>
        <begin position="106"/>
        <end position="125"/>
    </location>
</feature>
<accession>A0A4V1J4G1</accession>
<evidence type="ECO:0000256" key="7">
    <source>
        <dbReference type="SAM" id="Phobius"/>
    </source>
</evidence>
<evidence type="ECO:0000256" key="4">
    <source>
        <dbReference type="ARBA" id="ARBA00022989"/>
    </source>
</evidence>
<dbReference type="Gene3D" id="1.20.1250.20">
    <property type="entry name" value="MFS general substrate transporter like domains"/>
    <property type="match status" value="2"/>
</dbReference>
<dbReference type="Proteomes" id="UP000268162">
    <property type="component" value="Unassembled WGS sequence"/>
</dbReference>
<feature type="transmembrane region" description="Helical" evidence="7">
    <location>
        <begin position="229"/>
        <end position="251"/>
    </location>
</feature>
<dbReference type="PANTHER" id="PTHR43791">
    <property type="entry name" value="PERMEASE-RELATED"/>
    <property type="match status" value="1"/>
</dbReference>